<dbReference type="InterPro" id="IPR036390">
    <property type="entry name" value="WH_DNA-bd_sf"/>
</dbReference>
<dbReference type="Proteomes" id="UP000823201">
    <property type="component" value="Unassembled WGS sequence"/>
</dbReference>
<dbReference type="SUPFAM" id="SSF46785">
    <property type="entry name" value="Winged helix' DNA-binding domain"/>
    <property type="match status" value="1"/>
</dbReference>
<dbReference type="GO" id="GO:0003677">
    <property type="term" value="F:DNA binding"/>
    <property type="evidence" value="ECO:0007669"/>
    <property type="project" value="UniProtKB-KW"/>
</dbReference>
<feature type="domain" description="HTH lysR-type" evidence="5">
    <location>
        <begin position="1"/>
        <end position="58"/>
    </location>
</feature>
<gene>
    <name evidence="6" type="ORF">JOC27_000695</name>
</gene>
<dbReference type="EMBL" id="JAFBEV010000004">
    <property type="protein sequence ID" value="MBM7657254.1"/>
    <property type="molecule type" value="Genomic_DNA"/>
</dbReference>
<evidence type="ECO:0000313" key="6">
    <source>
        <dbReference type="EMBL" id="MBM7657254.1"/>
    </source>
</evidence>
<proteinExistence type="inferred from homology"/>
<dbReference type="InterPro" id="IPR036388">
    <property type="entry name" value="WH-like_DNA-bd_sf"/>
</dbReference>
<evidence type="ECO:0000313" key="7">
    <source>
        <dbReference type="Proteomes" id="UP000823201"/>
    </source>
</evidence>
<evidence type="ECO:0000256" key="4">
    <source>
        <dbReference type="ARBA" id="ARBA00023163"/>
    </source>
</evidence>
<sequence>MTIDQLEAFLAVIDNNSFHLAAEELYLSQPSVTSRIKALERELNAELFIRSGRGISLSDSGIRFMPYAKRMLRTYKKARLVLEG</sequence>
<keyword evidence="7" id="KW-1185">Reference proteome</keyword>
<dbReference type="InterPro" id="IPR000847">
    <property type="entry name" value="LysR_HTH_N"/>
</dbReference>
<keyword evidence="2" id="KW-0805">Transcription regulation</keyword>
<evidence type="ECO:0000256" key="3">
    <source>
        <dbReference type="ARBA" id="ARBA00023125"/>
    </source>
</evidence>
<protein>
    <submittedName>
        <fullName evidence="6">DNA-binding transcriptional LysR family regulator</fullName>
    </submittedName>
</protein>
<dbReference type="PRINTS" id="PR00039">
    <property type="entry name" value="HTHLYSR"/>
</dbReference>
<comment type="caution">
    <text evidence="6">The sequence shown here is derived from an EMBL/GenBank/DDBJ whole genome shotgun (WGS) entry which is preliminary data.</text>
</comment>
<accession>A0ABS2Q631</accession>
<organism evidence="6 7">
    <name type="scientific">Sporolactobacillus spathodeae</name>
    <dbReference type="NCBI Taxonomy" id="1465502"/>
    <lineage>
        <taxon>Bacteria</taxon>
        <taxon>Bacillati</taxon>
        <taxon>Bacillota</taxon>
        <taxon>Bacilli</taxon>
        <taxon>Bacillales</taxon>
        <taxon>Sporolactobacillaceae</taxon>
        <taxon>Sporolactobacillus</taxon>
    </lineage>
</organism>
<comment type="similarity">
    <text evidence="1">Belongs to the LysR transcriptional regulatory family.</text>
</comment>
<reference evidence="6 7" key="1">
    <citation type="submission" date="2021-01" db="EMBL/GenBank/DDBJ databases">
        <title>Genomic Encyclopedia of Type Strains, Phase IV (KMG-IV): sequencing the most valuable type-strain genomes for metagenomic binning, comparative biology and taxonomic classification.</title>
        <authorList>
            <person name="Goeker M."/>
        </authorList>
    </citation>
    <scope>NUCLEOTIDE SEQUENCE [LARGE SCALE GENOMIC DNA]</scope>
    <source>
        <strain evidence="6 7">DSM 100968</strain>
    </source>
</reference>
<keyword evidence="3 6" id="KW-0238">DNA-binding</keyword>
<dbReference type="PROSITE" id="PS50931">
    <property type="entry name" value="HTH_LYSR"/>
    <property type="match status" value="1"/>
</dbReference>
<evidence type="ECO:0000256" key="2">
    <source>
        <dbReference type="ARBA" id="ARBA00023015"/>
    </source>
</evidence>
<dbReference type="Pfam" id="PF00126">
    <property type="entry name" value="HTH_1"/>
    <property type="match status" value="1"/>
</dbReference>
<dbReference type="RefSeq" id="WP_205005594.1">
    <property type="nucleotide sequence ID" value="NZ_CBCRXA010000016.1"/>
</dbReference>
<dbReference type="PANTHER" id="PTHR30126:SF40">
    <property type="entry name" value="HTH-TYPE TRANSCRIPTIONAL REGULATOR GLTR"/>
    <property type="match status" value="1"/>
</dbReference>
<evidence type="ECO:0000259" key="5">
    <source>
        <dbReference type="PROSITE" id="PS50931"/>
    </source>
</evidence>
<name>A0ABS2Q631_9BACL</name>
<dbReference type="Gene3D" id="1.10.10.10">
    <property type="entry name" value="Winged helix-like DNA-binding domain superfamily/Winged helix DNA-binding domain"/>
    <property type="match status" value="1"/>
</dbReference>
<keyword evidence="4" id="KW-0804">Transcription</keyword>
<evidence type="ECO:0000256" key="1">
    <source>
        <dbReference type="ARBA" id="ARBA00009437"/>
    </source>
</evidence>
<dbReference type="PANTHER" id="PTHR30126">
    <property type="entry name" value="HTH-TYPE TRANSCRIPTIONAL REGULATOR"/>
    <property type="match status" value="1"/>
</dbReference>